<dbReference type="InterPro" id="IPR029045">
    <property type="entry name" value="ClpP/crotonase-like_dom_sf"/>
</dbReference>
<dbReference type="CDD" id="cd06558">
    <property type="entry name" value="crotonase-like"/>
    <property type="match status" value="1"/>
</dbReference>
<reference evidence="2" key="1">
    <citation type="journal article" date="2015" name="Nature">
        <title>Complex archaea that bridge the gap between prokaryotes and eukaryotes.</title>
        <authorList>
            <person name="Spang A."/>
            <person name="Saw J.H."/>
            <person name="Jorgensen S.L."/>
            <person name="Zaremba-Niedzwiedzka K."/>
            <person name="Martijn J."/>
            <person name="Lind A.E."/>
            <person name="van Eijk R."/>
            <person name="Schleper C."/>
            <person name="Guy L."/>
            <person name="Ettema T.J."/>
        </authorList>
    </citation>
    <scope>NUCLEOTIDE SEQUENCE</scope>
</reference>
<dbReference type="AlphaFoldDB" id="A0A0F9LNC0"/>
<evidence type="ECO:0008006" key="3">
    <source>
        <dbReference type="Google" id="ProtNLM"/>
    </source>
</evidence>
<dbReference type="PANTHER" id="PTHR43802">
    <property type="entry name" value="ENOYL-COA HYDRATASE"/>
    <property type="match status" value="1"/>
</dbReference>
<dbReference type="SUPFAM" id="SSF52096">
    <property type="entry name" value="ClpP/crotonase"/>
    <property type="match status" value="1"/>
</dbReference>
<accession>A0A0F9LNC0</accession>
<dbReference type="Gene3D" id="1.10.287.2460">
    <property type="match status" value="1"/>
</dbReference>
<comment type="caution">
    <text evidence="2">The sequence shown here is derived from an EMBL/GenBank/DDBJ whole genome shotgun (WGS) entry which is preliminary data.</text>
</comment>
<sequence>MPVRIENNYPVCTIIIDNPEVKNAVDGPTAEELANAFRNFEKDEKASVGVLYGANRTFCAGANLKAIAKGKGNRIDAKGDAPMGPSRMLLSKPVIAAIAGYAVAGGLELALWCDMRVVEKDAILGFFDRRFGVPLIDGGTVRLPRLIGSSRALDLILTGRPISADEAFKWGLANRIVGIGQSRPEAEKLAREIASFPQNCMKNDRLSLYNQSGLDLKEAMEKEFEFGLKTLESGEFLRGSKAFTQGIGKHGSFKR</sequence>
<protein>
    <recommendedName>
        <fullName evidence="3">Enoyl-CoA hydratase</fullName>
    </recommendedName>
</protein>
<gene>
    <name evidence="2" type="ORF">LCGC14_1193780</name>
</gene>
<dbReference type="InterPro" id="IPR001753">
    <property type="entry name" value="Enoyl-CoA_hydra/iso"/>
</dbReference>
<dbReference type="PROSITE" id="PS00166">
    <property type="entry name" value="ENOYL_COA_HYDRATASE"/>
    <property type="match status" value="1"/>
</dbReference>
<evidence type="ECO:0000313" key="2">
    <source>
        <dbReference type="EMBL" id="KKM94888.1"/>
    </source>
</evidence>
<dbReference type="EMBL" id="LAZR01006079">
    <property type="protein sequence ID" value="KKM94888.1"/>
    <property type="molecule type" value="Genomic_DNA"/>
</dbReference>
<comment type="similarity">
    <text evidence="1">Belongs to the enoyl-CoA hydratase/isomerase family.</text>
</comment>
<evidence type="ECO:0000256" key="1">
    <source>
        <dbReference type="ARBA" id="ARBA00005254"/>
    </source>
</evidence>
<organism evidence="2">
    <name type="scientific">marine sediment metagenome</name>
    <dbReference type="NCBI Taxonomy" id="412755"/>
    <lineage>
        <taxon>unclassified sequences</taxon>
        <taxon>metagenomes</taxon>
        <taxon>ecological metagenomes</taxon>
    </lineage>
</organism>
<dbReference type="Gene3D" id="3.90.226.10">
    <property type="entry name" value="2-enoyl-CoA Hydratase, Chain A, domain 1"/>
    <property type="match status" value="1"/>
</dbReference>
<proteinExistence type="inferred from homology"/>
<dbReference type="GO" id="GO:0003824">
    <property type="term" value="F:catalytic activity"/>
    <property type="evidence" value="ECO:0007669"/>
    <property type="project" value="InterPro"/>
</dbReference>
<name>A0A0F9LNC0_9ZZZZ</name>
<dbReference type="Pfam" id="PF00378">
    <property type="entry name" value="ECH_1"/>
    <property type="match status" value="1"/>
</dbReference>
<dbReference type="InterPro" id="IPR018376">
    <property type="entry name" value="Enoyl-CoA_hyd/isom_CS"/>
</dbReference>
<dbReference type="PANTHER" id="PTHR43802:SF1">
    <property type="entry name" value="IP11341P-RELATED"/>
    <property type="match status" value="1"/>
</dbReference>
<dbReference type="NCBIfam" id="NF006108">
    <property type="entry name" value="PRK08259.1"/>
    <property type="match status" value="1"/>
</dbReference>